<accession>A0AAQ3TI20</accession>
<feature type="compositionally biased region" description="Low complexity" evidence="1">
    <location>
        <begin position="84"/>
        <end position="105"/>
    </location>
</feature>
<gene>
    <name evidence="3" type="ORF">U9M48_021166</name>
</gene>
<reference evidence="3 4" key="1">
    <citation type="submission" date="2024-02" db="EMBL/GenBank/DDBJ databases">
        <title>High-quality chromosome-scale genome assembly of Pensacola bahiagrass (Paspalum notatum Flugge var. saurae).</title>
        <authorList>
            <person name="Vega J.M."/>
            <person name="Podio M."/>
            <person name="Orjuela J."/>
            <person name="Siena L.A."/>
            <person name="Pessino S.C."/>
            <person name="Combes M.C."/>
            <person name="Mariac C."/>
            <person name="Albertini E."/>
            <person name="Pupilli F."/>
            <person name="Ortiz J.P.A."/>
            <person name="Leblanc O."/>
        </authorList>
    </citation>
    <scope>NUCLEOTIDE SEQUENCE [LARGE SCALE GENOMIC DNA]</scope>
    <source>
        <strain evidence="3">R1</strain>
        <tissue evidence="3">Leaf</tissue>
    </source>
</reference>
<evidence type="ECO:0000313" key="3">
    <source>
        <dbReference type="EMBL" id="WVZ72755.1"/>
    </source>
</evidence>
<feature type="transmembrane region" description="Helical" evidence="2">
    <location>
        <begin position="66"/>
        <end position="86"/>
    </location>
</feature>
<organism evidence="3 4">
    <name type="scientific">Paspalum notatum var. saurae</name>
    <dbReference type="NCBI Taxonomy" id="547442"/>
    <lineage>
        <taxon>Eukaryota</taxon>
        <taxon>Viridiplantae</taxon>
        <taxon>Streptophyta</taxon>
        <taxon>Embryophyta</taxon>
        <taxon>Tracheophyta</taxon>
        <taxon>Spermatophyta</taxon>
        <taxon>Magnoliopsida</taxon>
        <taxon>Liliopsida</taxon>
        <taxon>Poales</taxon>
        <taxon>Poaceae</taxon>
        <taxon>PACMAD clade</taxon>
        <taxon>Panicoideae</taxon>
        <taxon>Andropogonodae</taxon>
        <taxon>Paspaleae</taxon>
        <taxon>Paspalinae</taxon>
        <taxon>Paspalum</taxon>
    </lineage>
</organism>
<sequence length="161" mass="17731">MGTGGRFSTLDVRCIDPGTEGKLDKARIIYRSYSRMGGRDNARTKSVVVMKQQRQIYKLRDPYYHLAYPLPVVAALTILPVASAAARPSPSRTARRSPPLLVPAGAHPPWPAPLPIPAQRDAGNHIPGRRANDIFAPPHPRPARRPPPLIPGRMLPARRPH</sequence>
<feature type="region of interest" description="Disordered" evidence="1">
    <location>
        <begin position="84"/>
        <end position="161"/>
    </location>
</feature>
<protein>
    <submittedName>
        <fullName evidence="3">Uncharacterized protein</fullName>
    </submittedName>
</protein>
<evidence type="ECO:0000256" key="1">
    <source>
        <dbReference type="SAM" id="MobiDB-lite"/>
    </source>
</evidence>
<dbReference type="Proteomes" id="UP001341281">
    <property type="component" value="Chromosome 04"/>
</dbReference>
<keyword evidence="4" id="KW-1185">Reference proteome</keyword>
<evidence type="ECO:0000256" key="2">
    <source>
        <dbReference type="SAM" id="Phobius"/>
    </source>
</evidence>
<feature type="compositionally biased region" description="Pro residues" evidence="1">
    <location>
        <begin position="106"/>
        <end position="116"/>
    </location>
</feature>
<keyword evidence="2" id="KW-1133">Transmembrane helix</keyword>
<name>A0AAQ3TI20_PASNO</name>
<dbReference type="AlphaFoldDB" id="A0AAQ3TI20"/>
<dbReference type="EMBL" id="CP144748">
    <property type="protein sequence ID" value="WVZ72755.1"/>
    <property type="molecule type" value="Genomic_DNA"/>
</dbReference>
<proteinExistence type="predicted"/>
<evidence type="ECO:0000313" key="4">
    <source>
        <dbReference type="Proteomes" id="UP001341281"/>
    </source>
</evidence>
<keyword evidence="2" id="KW-0812">Transmembrane</keyword>
<feature type="compositionally biased region" description="Pro residues" evidence="1">
    <location>
        <begin position="137"/>
        <end position="150"/>
    </location>
</feature>
<keyword evidence="2" id="KW-0472">Membrane</keyword>